<evidence type="ECO:0008006" key="9">
    <source>
        <dbReference type="Google" id="ProtNLM"/>
    </source>
</evidence>
<evidence type="ECO:0000313" key="7">
    <source>
        <dbReference type="EMBL" id="KAJ8923774.1"/>
    </source>
</evidence>
<protein>
    <recommendedName>
        <fullName evidence="9">Transmembrane protein 199</fullName>
    </recommendedName>
</protein>
<keyword evidence="2 6" id="KW-0812">Transmembrane</keyword>
<keyword evidence="3" id="KW-0256">Endoplasmic reticulum</keyword>
<accession>A0AAV8WBC7</accession>
<dbReference type="AlphaFoldDB" id="A0AAV8WBC7"/>
<evidence type="ECO:0000256" key="3">
    <source>
        <dbReference type="ARBA" id="ARBA00022824"/>
    </source>
</evidence>
<dbReference type="PANTHER" id="PTHR31394">
    <property type="entry name" value="TRANSMEMBRANE PROTEIN 199"/>
    <property type="match status" value="1"/>
</dbReference>
<dbReference type="GO" id="GO:0005789">
    <property type="term" value="C:endoplasmic reticulum membrane"/>
    <property type="evidence" value="ECO:0007669"/>
    <property type="project" value="UniProtKB-SubCell"/>
</dbReference>
<name>A0AAV8WBC7_9CUCU</name>
<proteinExistence type="predicted"/>
<dbReference type="GO" id="GO:0070072">
    <property type="term" value="P:vacuolar proton-transporting V-type ATPase complex assembly"/>
    <property type="evidence" value="ECO:0007669"/>
    <property type="project" value="InterPro"/>
</dbReference>
<keyword evidence="5 6" id="KW-0472">Membrane</keyword>
<evidence type="ECO:0000313" key="8">
    <source>
        <dbReference type="Proteomes" id="UP001159042"/>
    </source>
</evidence>
<evidence type="ECO:0000256" key="1">
    <source>
        <dbReference type="ARBA" id="ARBA00004477"/>
    </source>
</evidence>
<reference evidence="7 8" key="1">
    <citation type="journal article" date="2023" name="Insect Mol. Biol.">
        <title>Genome sequencing provides insights into the evolution of gene families encoding plant cell wall-degrading enzymes in longhorned beetles.</title>
        <authorList>
            <person name="Shin N.R."/>
            <person name="Okamura Y."/>
            <person name="Kirsch R."/>
            <person name="Pauchet Y."/>
        </authorList>
    </citation>
    <scope>NUCLEOTIDE SEQUENCE [LARGE SCALE GENOMIC DNA]</scope>
    <source>
        <strain evidence="7">EAD_L_NR</strain>
    </source>
</reference>
<sequence>MVINLAQITNPSLFIKPSKKLKAYISSITVTGDMPQGICDIVYKNKVQSKMGNPPEVNYLLTEEDRIFIKSLAVESKPDVLTKLPFKEATISSKEKLLSVPDLYWLYEYVKKQNENSDDKVYIHELIEGSDIILPKNKEVPRNQELEKRCQKLKAQQENRNYYQMTKNVDSSKRKLPEDSFGYHVKQMNRHLIAIFQFILSVAAGFAFGFIGVELLIGSLDFGFRLLLGIICALVIALAELYFLAKRLNEDIQMEDIIEQQHKSKVE</sequence>
<dbReference type="InterPro" id="IPR021013">
    <property type="entry name" value="ATPase_Vma12"/>
</dbReference>
<feature type="transmembrane region" description="Helical" evidence="6">
    <location>
        <begin position="223"/>
        <end position="245"/>
    </location>
</feature>
<feature type="transmembrane region" description="Helical" evidence="6">
    <location>
        <begin position="192"/>
        <end position="217"/>
    </location>
</feature>
<evidence type="ECO:0000256" key="2">
    <source>
        <dbReference type="ARBA" id="ARBA00022692"/>
    </source>
</evidence>
<dbReference type="Proteomes" id="UP001159042">
    <property type="component" value="Unassembled WGS sequence"/>
</dbReference>
<dbReference type="PANTHER" id="PTHR31394:SF1">
    <property type="entry name" value="TRANSMEMBRANE PROTEIN 199"/>
    <property type="match status" value="1"/>
</dbReference>
<keyword evidence="8" id="KW-1185">Reference proteome</keyword>
<evidence type="ECO:0000256" key="4">
    <source>
        <dbReference type="ARBA" id="ARBA00022989"/>
    </source>
</evidence>
<keyword evidence="4 6" id="KW-1133">Transmembrane helix</keyword>
<comment type="subcellular location">
    <subcellularLocation>
        <location evidence="1">Endoplasmic reticulum membrane</location>
        <topology evidence="1">Multi-pass membrane protein</topology>
    </subcellularLocation>
</comment>
<gene>
    <name evidence="7" type="ORF">NQ315_010356</name>
</gene>
<dbReference type="Pfam" id="PF11712">
    <property type="entry name" value="Vma12"/>
    <property type="match status" value="1"/>
</dbReference>
<organism evidence="7 8">
    <name type="scientific">Exocentrus adspersus</name>
    <dbReference type="NCBI Taxonomy" id="1586481"/>
    <lineage>
        <taxon>Eukaryota</taxon>
        <taxon>Metazoa</taxon>
        <taxon>Ecdysozoa</taxon>
        <taxon>Arthropoda</taxon>
        <taxon>Hexapoda</taxon>
        <taxon>Insecta</taxon>
        <taxon>Pterygota</taxon>
        <taxon>Neoptera</taxon>
        <taxon>Endopterygota</taxon>
        <taxon>Coleoptera</taxon>
        <taxon>Polyphaga</taxon>
        <taxon>Cucujiformia</taxon>
        <taxon>Chrysomeloidea</taxon>
        <taxon>Cerambycidae</taxon>
        <taxon>Lamiinae</taxon>
        <taxon>Acanthocinini</taxon>
        <taxon>Exocentrus</taxon>
    </lineage>
</organism>
<dbReference type="EMBL" id="JANEYG010000004">
    <property type="protein sequence ID" value="KAJ8923774.1"/>
    <property type="molecule type" value="Genomic_DNA"/>
</dbReference>
<evidence type="ECO:0000256" key="6">
    <source>
        <dbReference type="SAM" id="Phobius"/>
    </source>
</evidence>
<evidence type="ECO:0000256" key="5">
    <source>
        <dbReference type="ARBA" id="ARBA00023136"/>
    </source>
</evidence>
<comment type="caution">
    <text evidence="7">The sequence shown here is derived from an EMBL/GenBank/DDBJ whole genome shotgun (WGS) entry which is preliminary data.</text>
</comment>